<evidence type="ECO:0000256" key="1">
    <source>
        <dbReference type="SAM" id="MobiDB-lite"/>
    </source>
</evidence>
<evidence type="ECO:0000313" key="2">
    <source>
        <dbReference type="EMBL" id="SMF74642.1"/>
    </source>
</evidence>
<dbReference type="RefSeq" id="WP_085424976.1">
    <property type="nucleotide sequence ID" value="NZ_FXAF01000011.1"/>
</dbReference>
<accession>A0A1X7GTQ2</accession>
<proteinExistence type="predicted"/>
<keyword evidence="3" id="KW-1185">Reference proteome</keyword>
<reference evidence="3" key="1">
    <citation type="submission" date="2017-04" db="EMBL/GenBank/DDBJ databases">
        <authorList>
            <person name="Varghese N."/>
            <person name="Submissions S."/>
        </authorList>
    </citation>
    <scope>NUCLEOTIDE SEQUENCE [LARGE SCALE GENOMIC DNA]</scope>
    <source>
        <strain evidence="3">B4P</strain>
    </source>
</reference>
<dbReference type="AlphaFoldDB" id="A0A1X7GTQ2"/>
<organism evidence="2 3">
    <name type="scientific">Xaviernesmea oryzae</name>
    <dbReference type="NCBI Taxonomy" id="464029"/>
    <lineage>
        <taxon>Bacteria</taxon>
        <taxon>Pseudomonadati</taxon>
        <taxon>Pseudomonadota</taxon>
        <taxon>Alphaproteobacteria</taxon>
        <taxon>Hyphomicrobiales</taxon>
        <taxon>Rhizobiaceae</taxon>
        <taxon>Rhizobium/Agrobacterium group</taxon>
        <taxon>Xaviernesmea</taxon>
    </lineage>
</organism>
<protein>
    <submittedName>
        <fullName evidence="2">Uncharacterized protein</fullName>
    </submittedName>
</protein>
<dbReference type="EMBL" id="FXAF01000011">
    <property type="protein sequence ID" value="SMF74642.1"/>
    <property type="molecule type" value="Genomic_DNA"/>
</dbReference>
<dbReference type="Proteomes" id="UP000192903">
    <property type="component" value="Unassembled WGS sequence"/>
</dbReference>
<dbReference type="STRING" id="464029.SAMN02982989_4404"/>
<gene>
    <name evidence="2" type="ORF">SAMN02982989_4404</name>
</gene>
<evidence type="ECO:0000313" key="3">
    <source>
        <dbReference type="Proteomes" id="UP000192903"/>
    </source>
</evidence>
<feature type="region of interest" description="Disordered" evidence="1">
    <location>
        <begin position="282"/>
        <end position="308"/>
    </location>
</feature>
<name>A0A1X7GTQ2_9HYPH</name>
<sequence>MAGEQLFDGGIERAGDMLRAMRKAFEPPAALLAEAAADRVLPDEARLAAAEERLGAMAPDVRTAEAATARLVAGLAAEIAIRRSEFDTRERPTRLERLTGHVSKAAIRRRIEARWRRLGLPGHLAELLRRADLLVDLVKAERDILLAQRTKSEGDLLAFLDGRPYVIGKLRSEIGGAMTRVEASRHTERGVSVFQGFIDALNGRVGTCNVFLHKLMADTEDLLILHQAISETARQGDEGLSPELFPNLAPEIGRFTEGMLTVRGLDRRRDHADRAFAERFPAEAAAEARPPKAGLRLPALPQPRFLRS</sequence>
<dbReference type="OrthoDB" id="9804735at2"/>